<evidence type="ECO:0000313" key="5">
    <source>
        <dbReference type="Proteomes" id="UP000606991"/>
    </source>
</evidence>
<feature type="transmembrane region" description="Helical" evidence="1">
    <location>
        <begin position="127"/>
        <end position="146"/>
    </location>
</feature>
<feature type="transmembrane region" description="Helical" evidence="1">
    <location>
        <begin position="176"/>
        <end position="205"/>
    </location>
</feature>
<dbReference type="Proteomes" id="UP000606991">
    <property type="component" value="Unassembled WGS sequence"/>
</dbReference>
<dbReference type="EMBL" id="JAEKNS010000014">
    <property type="protein sequence ID" value="MBJ7593402.1"/>
    <property type="molecule type" value="Genomic_DNA"/>
</dbReference>
<keyword evidence="1" id="KW-0812">Transmembrane</keyword>
<protein>
    <recommendedName>
        <fullName evidence="6">Glycosyltransferase RgtA/B/C/D-like domain-containing protein</fullName>
    </recommendedName>
</protein>
<keyword evidence="1" id="KW-0472">Membrane</keyword>
<feature type="transmembrane region" description="Helical" evidence="1">
    <location>
        <begin position="226"/>
        <end position="251"/>
    </location>
</feature>
<evidence type="ECO:0000313" key="3">
    <source>
        <dbReference type="EMBL" id="PZR80943.1"/>
    </source>
</evidence>
<feature type="transmembrane region" description="Helical" evidence="1">
    <location>
        <begin position="297"/>
        <end position="313"/>
    </location>
</feature>
<reference evidence="2 5" key="3">
    <citation type="submission" date="2020-10" db="EMBL/GenBank/DDBJ databases">
        <title>Ca. Dormibacterota MAGs.</title>
        <authorList>
            <person name="Montgomery K."/>
        </authorList>
    </citation>
    <scope>NUCLEOTIDE SEQUENCE [LARGE SCALE GENOMIC DNA]</scope>
    <source>
        <strain evidence="2">SC8812_S17_18</strain>
    </source>
</reference>
<dbReference type="AlphaFoldDB" id="A0A2W5Z6N8"/>
<gene>
    <name evidence="3" type="ORF">DLM65_07145</name>
    <name evidence="2" type="ORF">JF886_00830</name>
</gene>
<feature type="transmembrane region" description="Helical" evidence="1">
    <location>
        <begin position="18"/>
        <end position="39"/>
    </location>
</feature>
<reference evidence="3 4" key="1">
    <citation type="journal article" date="2017" name="Nature">
        <title>Atmospheric trace gases support primary production in Antarctic desert surface soil.</title>
        <authorList>
            <person name="Ji M."/>
            <person name="Greening C."/>
            <person name="Vanwonterghem I."/>
            <person name="Carere C.R."/>
            <person name="Bay S.K."/>
            <person name="Steen J.A."/>
            <person name="Montgomery K."/>
            <person name="Lines T."/>
            <person name="Beardall J."/>
            <person name="van Dorst J."/>
            <person name="Snape I."/>
            <person name="Stott M.B."/>
            <person name="Hugenholtz P."/>
            <person name="Ferrari B.C."/>
        </authorList>
    </citation>
    <scope>NUCLEOTIDE SEQUENCE [LARGE SCALE GENOMIC DNA]</scope>
    <source>
        <strain evidence="3">RRmetagenome_bin12</strain>
    </source>
</reference>
<dbReference type="EMBL" id="QHBU01000130">
    <property type="protein sequence ID" value="PZR80943.1"/>
    <property type="molecule type" value="Genomic_DNA"/>
</dbReference>
<dbReference type="RefSeq" id="WP_337308645.1">
    <property type="nucleotide sequence ID" value="NZ_JAEKNS010000014.1"/>
</dbReference>
<evidence type="ECO:0008006" key="6">
    <source>
        <dbReference type="Google" id="ProtNLM"/>
    </source>
</evidence>
<evidence type="ECO:0000313" key="2">
    <source>
        <dbReference type="EMBL" id="MBJ7593402.1"/>
    </source>
</evidence>
<feature type="transmembrane region" description="Helical" evidence="1">
    <location>
        <begin position="95"/>
        <end position="115"/>
    </location>
</feature>
<feature type="transmembrane region" description="Helical" evidence="1">
    <location>
        <begin position="359"/>
        <end position="382"/>
    </location>
</feature>
<evidence type="ECO:0000256" key="1">
    <source>
        <dbReference type="SAM" id="Phobius"/>
    </source>
</evidence>
<sequence length="505" mass="55990">MSNANAALARSASSRPRLTLTVGGLVVLAVMIAMLPLIIRRVGDADYWWHITTARWILDHHALPTHDLFTYTVPSHVWTDHEYLTELAMSGLGRLGGQLAISIGLGLVTWAGFWFILKRIAAQPTHFVATAGALGLAALAGVAVWGPRPQVVTFALVCVELYLIERFLRTGYRGLYAMPLIMVAWANLHGGFVIAFLFLGIAVVVELIKWLVDRGNLEARWKAGRIALVTVASAVAGLLNPHFFSLYVYSWRTQTSTVQQSFIEEWQSPDFHSWSMRGFEAMIVLLLIGLAVRRARPTCFSVAITVVTLLFALQSWRHIILFTAAATPLLAWSWAPAMEELGRRWSGLGRRLRLSAQQLVRGAALVTAVVALAVLVVLRSLLAHQAASTLDNYPAGAADYLDAHANVGTHMFSDYAWGGYFIYRFYPEPSRRVFIFGEADLMGDTIMNQYVEVVGQHSDWMDVLNSHNVDYVVFAPNRPLTSALAASPNWHLVYSDKLSVIYVRG</sequence>
<proteinExistence type="predicted"/>
<feature type="transmembrane region" description="Helical" evidence="1">
    <location>
        <begin position="271"/>
        <end position="290"/>
    </location>
</feature>
<accession>A0A934JXM3</accession>
<evidence type="ECO:0000313" key="4">
    <source>
        <dbReference type="Proteomes" id="UP000248724"/>
    </source>
</evidence>
<reference evidence="3" key="2">
    <citation type="submission" date="2018-05" db="EMBL/GenBank/DDBJ databases">
        <authorList>
            <person name="Ferrari B."/>
        </authorList>
    </citation>
    <scope>NUCLEOTIDE SEQUENCE</scope>
    <source>
        <strain evidence="3">RRmetagenome_bin12</strain>
    </source>
</reference>
<dbReference type="Proteomes" id="UP000248724">
    <property type="component" value="Unassembled WGS sequence"/>
</dbReference>
<name>A0A2W5Z6N8_9BACT</name>
<accession>A0A2W5Z6N8</accession>
<keyword evidence="1" id="KW-1133">Transmembrane helix</keyword>
<comment type="caution">
    <text evidence="3">The sequence shown here is derived from an EMBL/GenBank/DDBJ whole genome shotgun (WGS) entry which is preliminary data.</text>
</comment>
<organism evidence="3 4">
    <name type="scientific">Candidatus Aeolococcus gillhamiae</name>
    <dbReference type="NCBI Taxonomy" id="3127015"/>
    <lineage>
        <taxon>Bacteria</taxon>
        <taxon>Bacillati</taxon>
        <taxon>Candidatus Dormiibacterota</taxon>
        <taxon>Candidatus Dormibacteria</taxon>
        <taxon>Candidatus Aeolococcales</taxon>
        <taxon>Candidatus Aeolococcaceae</taxon>
        <taxon>Candidatus Aeolococcus</taxon>
    </lineage>
</organism>